<dbReference type="Pfam" id="PF01797">
    <property type="entry name" value="Y1_Tnp"/>
    <property type="match status" value="1"/>
</dbReference>
<dbReference type="GO" id="GO:0003677">
    <property type="term" value="F:DNA binding"/>
    <property type="evidence" value="ECO:0007669"/>
    <property type="project" value="InterPro"/>
</dbReference>
<reference evidence="2" key="1">
    <citation type="submission" date="2018-06" db="EMBL/GenBank/DDBJ databases">
        <authorList>
            <person name="Zhirakovskaya E."/>
        </authorList>
    </citation>
    <scope>NUCLEOTIDE SEQUENCE</scope>
</reference>
<dbReference type="InterPro" id="IPR002686">
    <property type="entry name" value="Transposase_17"/>
</dbReference>
<evidence type="ECO:0000313" key="2">
    <source>
        <dbReference type="EMBL" id="VAW78783.1"/>
    </source>
</evidence>
<accession>A0A3B0YRT1</accession>
<dbReference type="Gene3D" id="3.30.70.1290">
    <property type="entry name" value="Transposase IS200-like"/>
    <property type="match status" value="1"/>
</dbReference>
<dbReference type="AlphaFoldDB" id="A0A3B0YRT1"/>
<dbReference type="SUPFAM" id="SSF143422">
    <property type="entry name" value="Transposase IS200-like"/>
    <property type="match status" value="1"/>
</dbReference>
<dbReference type="PANTHER" id="PTHR34322">
    <property type="entry name" value="TRANSPOSASE, Y1_TNP DOMAIN-CONTAINING"/>
    <property type="match status" value="1"/>
</dbReference>
<feature type="domain" description="Transposase IS200-like" evidence="1">
    <location>
        <begin position="9"/>
        <end position="123"/>
    </location>
</feature>
<name>A0A3B0YRT1_9ZZZZ</name>
<dbReference type="NCBIfam" id="NF047646">
    <property type="entry name" value="REP_Tyr_transpos"/>
    <property type="match status" value="1"/>
</dbReference>
<dbReference type="EMBL" id="UOFL01000163">
    <property type="protein sequence ID" value="VAW78783.1"/>
    <property type="molecule type" value="Genomic_DNA"/>
</dbReference>
<dbReference type="PANTHER" id="PTHR34322:SF2">
    <property type="entry name" value="TRANSPOSASE IS200-LIKE DOMAIN-CONTAINING PROTEIN"/>
    <property type="match status" value="1"/>
</dbReference>
<protein>
    <recommendedName>
        <fullName evidence="1">Transposase IS200-like domain-containing protein</fullName>
    </recommendedName>
</protein>
<dbReference type="GO" id="GO:0004803">
    <property type="term" value="F:transposase activity"/>
    <property type="evidence" value="ECO:0007669"/>
    <property type="project" value="InterPro"/>
</dbReference>
<gene>
    <name evidence="2" type="ORF">MNBD_GAMMA12-3925</name>
</gene>
<dbReference type="GO" id="GO:0006313">
    <property type="term" value="P:DNA transposition"/>
    <property type="evidence" value="ECO:0007669"/>
    <property type="project" value="InterPro"/>
</dbReference>
<dbReference type="SMART" id="SM01321">
    <property type="entry name" value="Y1_Tnp"/>
    <property type="match status" value="1"/>
</dbReference>
<dbReference type="InterPro" id="IPR036515">
    <property type="entry name" value="Transposase_17_sf"/>
</dbReference>
<evidence type="ECO:0000259" key="1">
    <source>
        <dbReference type="SMART" id="SM01321"/>
    </source>
</evidence>
<sequence>MARPLRIEYPGALYHITSRGDRQEDIYHDDEDRENWLDIFSKVCVRFNWRCHAWCLMDNHYHILVETADGNLSQGMHYLNCVYTQRSNKKHMQVGHVFQGRYTAILIQKDEYLLEVSRYVVLNPVRAGMVKDVYDWPWSSYRAMIDGSTEFMWFESHWLLSYFDKQRKRAVIKYIDFVQAGVGIRSVWSDLKNQIYLGDDQFVESLQNKLKDTQKENLSEINRLQRRPLAKSLSWYESQIIDRKEAMALAYLSGEYTMKEISVWFCVHYSTVSRAVKSFKENV</sequence>
<organism evidence="2">
    <name type="scientific">hydrothermal vent metagenome</name>
    <dbReference type="NCBI Taxonomy" id="652676"/>
    <lineage>
        <taxon>unclassified sequences</taxon>
        <taxon>metagenomes</taxon>
        <taxon>ecological metagenomes</taxon>
    </lineage>
</organism>
<proteinExistence type="predicted"/>